<reference evidence="3 4" key="1">
    <citation type="submission" date="2018-01" db="EMBL/GenBank/DDBJ databases">
        <title>Denitrification phenotypes of diverse strains of Pseudomonas stutzeri.</title>
        <authorList>
            <person name="Milligan D.A."/>
            <person name="Bergaust L."/>
            <person name="Bakken L.R."/>
            <person name="Frostegard A."/>
        </authorList>
    </citation>
    <scope>NUCLEOTIDE SEQUENCE [LARGE SCALE GENOMIC DNA]</scope>
    <source>
        <strain evidence="3 4">CCUG 44592</strain>
    </source>
</reference>
<evidence type="ECO:0000313" key="2">
    <source>
        <dbReference type="EMBL" id="MDH1235222.1"/>
    </source>
</evidence>
<evidence type="ECO:0000313" key="4">
    <source>
        <dbReference type="Proteomes" id="UP000236003"/>
    </source>
</evidence>
<protein>
    <submittedName>
        <fullName evidence="3">Uncharacterized protein</fullName>
    </submittedName>
</protein>
<gene>
    <name evidence="3" type="ORF">CXK99_15825</name>
    <name evidence="2" type="ORF">N5C32_04120</name>
    <name evidence="1" type="ORF">N7335_22040</name>
</gene>
<dbReference type="RefSeq" id="WP_020306876.1">
    <property type="nucleotide sequence ID" value="NZ_BCAJ01000070.1"/>
</dbReference>
<dbReference type="Proteomes" id="UP001158076">
    <property type="component" value="Unassembled WGS sequence"/>
</dbReference>
<dbReference type="Proteomes" id="UP000236003">
    <property type="component" value="Unassembled WGS sequence"/>
</dbReference>
<sequence>MDIKGKFHVDALTQEGVRSEIAALLGCDRDELPIVLRPDEVARILEVESVELEACPPHHGLPFIMFGSSVWYRLNDIIRLLANRHRARTNEVGDDG</sequence>
<evidence type="ECO:0000313" key="3">
    <source>
        <dbReference type="EMBL" id="PNF58428.1"/>
    </source>
</evidence>
<evidence type="ECO:0000313" key="1">
    <source>
        <dbReference type="EMBL" id="MDH0149071.1"/>
    </source>
</evidence>
<dbReference type="Proteomes" id="UP001158500">
    <property type="component" value="Unassembled WGS sequence"/>
</dbReference>
<proteinExistence type="predicted"/>
<name>A0A2N8RBG1_STUST</name>
<dbReference type="AlphaFoldDB" id="A0A2N8RBG1"/>
<comment type="caution">
    <text evidence="3">The sequence shown here is derived from an EMBL/GenBank/DDBJ whole genome shotgun (WGS) entry which is preliminary data.</text>
</comment>
<dbReference type="EMBL" id="POUM01000014">
    <property type="protein sequence ID" value="PNF58428.1"/>
    <property type="molecule type" value="Genomic_DNA"/>
</dbReference>
<accession>A0A2N8RBG1</accession>
<organism evidence="3 4">
    <name type="scientific">Stutzerimonas stutzeri</name>
    <name type="common">Pseudomonas stutzeri</name>
    <dbReference type="NCBI Taxonomy" id="316"/>
    <lineage>
        <taxon>Bacteria</taxon>
        <taxon>Pseudomonadati</taxon>
        <taxon>Pseudomonadota</taxon>
        <taxon>Gammaproteobacteria</taxon>
        <taxon>Pseudomonadales</taxon>
        <taxon>Pseudomonadaceae</taxon>
        <taxon>Stutzerimonas</taxon>
    </lineage>
</organism>
<reference evidence="1" key="2">
    <citation type="submission" date="2022-09" db="EMBL/GenBank/DDBJ databases">
        <title>Intensive care unit water sources are persistently colonized with multi-drug resistant bacteria and are the site of extensive horizontal gene transfer of antibiotic resistance genes.</title>
        <authorList>
            <person name="Diorio-Toth L."/>
        </authorList>
    </citation>
    <scope>NUCLEOTIDE SEQUENCE</scope>
    <source>
        <strain evidence="2">GD03947</strain>
        <strain evidence="1">GD04147</strain>
    </source>
</reference>
<dbReference type="EMBL" id="JAODZE010000043">
    <property type="protein sequence ID" value="MDH0149071.1"/>
    <property type="molecule type" value="Genomic_DNA"/>
</dbReference>
<dbReference type="EMBL" id="JAOCAE010000002">
    <property type="protein sequence ID" value="MDH1235222.1"/>
    <property type="molecule type" value="Genomic_DNA"/>
</dbReference>